<keyword evidence="3" id="KW-0677">Repeat</keyword>
<dbReference type="GO" id="GO:0005092">
    <property type="term" value="F:GDP-dissociation inhibitor activity"/>
    <property type="evidence" value="ECO:0007669"/>
    <property type="project" value="TreeGrafter"/>
</dbReference>
<gene>
    <name evidence="4" type="ORF">PACLA_8A078095</name>
</gene>
<dbReference type="EMBL" id="CACRXK020020466">
    <property type="protein sequence ID" value="CAB4034834.1"/>
    <property type="molecule type" value="Genomic_DNA"/>
</dbReference>
<evidence type="ECO:0000256" key="2">
    <source>
        <dbReference type="ARBA" id="ARBA00022490"/>
    </source>
</evidence>
<dbReference type="PANTHER" id="PTHR45954">
    <property type="entry name" value="LD33695P"/>
    <property type="match status" value="1"/>
</dbReference>
<dbReference type="AlphaFoldDB" id="A0A7D9LL60"/>
<evidence type="ECO:0000256" key="1">
    <source>
        <dbReference type="ARBA" id="ARBA00004496"/>
    </source>
</evidence>
<dbReference type="SMART" id="SM00028">
    <property type="entry name" value="TPR"/>
    <property type="match status" value="11"/>
</dbReference>
<sequence length="719" mass="82033">LNNQFETAIKYYEQALEIAKERKDRLQETRAYLGLGHVYRLNNQFETAIKYYEQALEIAKERKDQNQETTAYLRLGLVYRLNNQLETAIKYYEQALDIAKELENKQKGNRARNAIEELSLRIAVKILDRHARLIKRGVRHNKLPGLFNSESKEDYCKNLLTDNVHNPQQLWKILKDILPTNDTVSPITLNINCKEISDPIEVGDLFNEYFSFIADNFDISLLNNPINTHLPIATNHIKFTIPLITIDDILNLAAELDQNKSTGLVDAVNDDYNNSVQNSNSSDDAQLHVETVDNVEQADIENGRITDRRIAAAEQLLILGRSCQTEGRSEEAIKRYEQAIVIADEIGHNDIKAKAYQQLGNVFTGTSKYKKAIEYYEKARQISPRLKGDEIEVIAYQWLGYNHLQAGQYQDSIEYYNEVVRLALQLGCKTREFNASIGLGSALSHIGDFESSEEYFLKAITVAKQLNHKCLEKEAHTNLGHVQYKSCQFNAAVQSYLKAEEISHDLGDRNEEASACLMLGHIFRQLKKHEKAIKSYKKALSINTEIKGKEMQGVCFEKALEGIINEWCGYCCLYIAGQRQEAITSYKNAKEIAKQVGEKYQEYRTNQAIANILCNIGNYEKSKEYYQEALTIAVELGDRHCEGTSCLNLATVCGKDCDYEMAIEWYEKALYIVRTHVNDDILKKKALTGLGIAWFKLGDTKKAIEEIQEAQKLTKDSDT</sequence>
<comment type="caution">
    <text evidence="4">The sequence shown here is derived from an EMBL/GenBank/DDBJ whole genome shotgun (WGS) entry which is preliminary data.</text>
</comment>
<dbReference type="PANTHER" id="PTHR45954:SF1">
    <property type="entry name" value="LD33695P"/>
    <property type="match status" value="1"/>
</dbReference>
<keyword evidence="2" id="KW-0963">Cytoplasm</keyword>
<dbReference type="PROSITE" id="PS50005">
    <property type="entry name" value="TPR"/>
    <property type="match status" value="6"/>
</dbReference>
<keyword evidence="5" id="KW-1185">Reference proteome</keyword>
<feature type="non-terminal residue" evidence="4">
    <location>
        <position position="719"/>
    </location>
</feature>
<dbReference type="PROSITE" id="PS50293">
    <property type="entry name" value="TPR_REGION"/>
    <property type="match status" value="3"/>
</dbReference>
<reference evidence="4" key="1">
    <citation type="submission" date="2020-04" db="EMBL/GenBank/DDBJ databases">
        <authorList>
            <person name="Alioto T."/>
            <person name="Alioto T."/>
            <person name="Gomez Garrido J."/>
        </authorList>
    </citation>
    <scope>NUCLEOTIDE SEQUENCE</scope>
    <source>
        <strain evidence="4">A484AB</strain>
    </source>
</reference>
<dbReference type="Pfam" id="PF13424">
    <property type="entry name" value="TPR_12"/>
    <property type="match status" value="5"/>
</dbReference>
<protein>
    <submittedName>
        <fullName evidence="4">Tetratricopeptide repeat</fullName>
    </submittedName>
</protein>
<name>A0A7D9LL60_PARCT</name>
<dbReference type="GO" id="GO:0001965">
    <property type="term" value="F:G-protein alpha-subunit binding"/>
    <property type="evidence" value="ECO:0007669"/>
    <property type="project" value="TreeGrafter"/>
</dbReference>
<organism evidence="4 5">
    <name type="scientific">Paramuricea clavata</name>
    <name type="common">Red gorgonian</name>
    <name type="synonym">Violescent sea-whip</name>
    <dbReference type="NCBI Taxonomy" id="317549"/>
    <lineage>
        <taxon>Eukaryota</taxon>
        <taxon>Metazoa</taxon>
        <taxon>Cnidaria</taxon>
        <taxon>Anthozoa</taxon>
        <taxon>Octocorallia</taxon>
        <taxon>Malacalcyonacea</taxon>
        <taxon>Plexauridae</taxon>
        <taxon>Paramuricea</taxon>
    </lineage>
</organism>
<dbReference type="InterPro" id="IPR052386">
    <property type="entry name" value="GPSM"/>
</dbReference>
<proteinExistence type="predicted"/>
<accession>A0A7D9LL60</accession>
<dbReference type="Gene3D" id="1.25.40.10">
    <property type="entry name" value="Tetratricopeptide repeat domain"/>
    <property type="match status" value="4"/>
</dbReference>
<feature type="non-terminal residue" evidence="4">
    <location>
        <position position="1"/>
    </location>
</feature>
<comment type="subcellular location">
    <subcellularLocation>
        <location evidence="1">Cytoplasm</location>
    </subcellularLocation>
</comment>
<dbReference type="GO" id="GO:0005938">
    <property type="term" value="C:cell cortex"/>
    <property type="evidence" value="ECO:0007669"/>
    <property type="project" value="TreeGrafter"/>
</dbReference>
<evidence type="ECO:0000256" key="3">
    <source>
        <dbReference type="ARBA" id="ARBA00022737"/>
    </source>
</evidence>
<dbReference type="InterPro" id="IPR011990">
    <property type="entry name" value="TPR-like_helical_dom_sf"/>
</dbReference>
<evidence type="ECO:0000313" key="5">
    <source>
        <dbReference type="Proteomes" id="UP001152795"/>
    </source>
</evidence>
<dbReference type="OrthoDB" id="9321902at2759"/>
<dbReference type="Pfam" id="PF00515">
    <property type="entry name" value="TPR_1"/>
    <property type="match status" value="1"/>
</dbReference>
<evidence type="ECO:0000313" key="4">
    <source>
        <dbReference type="EMBL" id="CAB4034834.1"/>
    </source>
</evidence>
<dbReference type="Proteomes" id="UP001152795">
    <property type="component" value="Unassembled WGS sequence"/>
</dbReference>
<dbReference type="InterPro" id="IPR019734">
    <property type="entry name" value="TPR_rpt"/>
</dbReference>
<dbReference type="SUPFAM" id="SSF48452">
    <property type="entry name" value="TPR-like"/>
    <property type="match status" value="4"/>
</dbReference>
<dbReference type="GO" id="GO:0000132">
    <property type="term" value="P:establishment of mitotic spindle orientation"/>
    <property type="evidence" value="ECO:0007669"/>
    <property type="project" value="TreeGrafter"/>
</dbReference>